<accession>A0A1I4IBM5</accession>
<sequence>MSPRMHDAAPLILTLAFDEPTFARFDGERRRNFPEALNLIPAHATLFHHLPGDKERGVIEAVSTLARTVLAPEVAVTGLRFTGRGVAYVLESESLSNFRARLAKTFEPHLTAQDRQGWRPHVTVQNKVAPDKARALHADLAAGFAPFHFTAPATRLWRYLGGPWEAVAVLAFGENA</sequence>
<protein>
    <submittedName>
        <fullName evidence="1">2'-5' RNA ligase superfamily protein</fullName>
    </submittedName>
</protein>
<dbReference type="Gene3D" id="3.90.1140.10">
    <property type="entry name" value="Cyclic phosphodiesterase"/>
    <property type="match status" value="1"/>
</dbReference>
<keyword evidence="2" id="KW-1185">Reference proteome</keyword>
<dbReference type="InterPro" id="IPR009097">
    <property type="entry name" value="Cyclic_Pdiesterase"/>
</dbReference>
<dbReference type="SUPFAM" id="SSF55144">
    <property type="entry name" value="LigT-like"/>
    <property type="match status" value="1"/>
</dbReference>
<dbReference type="AlphaFoldDB" id="A0A1I4IBM5"/>
<name>A0A1I4IBM5_9HYPH</name>
<gene>
    <name evidence="1" type="ORF">SAMN05192568_100621</name>
</gene>
<dbReference type="STRING" id="582667.SAMN05192568_100621"/>
<organism evidence="1 2">
    <name type="scientific">Methylobacterium pseudosasicola</name>
    <dbReference type="NCBI Taxonomy" id="582667"/>
    <lineage>
        <taxon>Bacteria</taxon>
        <taxon>Pseudomonadati</taxon>
        <taxon>Pseudomonadota</taxon>
        <taxon>Alphaproteobacteria</taxon>
        <taxon>Hyphomicrobiales</taxon>
        <taxon>Methylobacteriaceae</taxon>
        <taxon>Methylobacterium</taxon>
    </lineage>
</organism>
<dbReference type="Pfam" id="PF13563">
    <property type="entry name" value="2_5_RNA_ligase2"/>
    <property type="match status" value="1"/>
</dbReference>
<dbReference type="GO" id="GO:0016874">
    <property type="term" value="F:ligase activity"/>
    <property type="evidence" value="ECO:0007669"/>
    <property type="project" value="UniProtKB-KW"/>
</dbReference>
<evidence type="ECO:0000313" key="1">
    <source>
        <dbReference type="EMBL" id="SFL51161.1"/>
    </source>
</evidence>
<dbReference type="Proteomes" id="UP000199048">
    <property type="component" value="Unassembled WGS sequence"/>
</dbReference>
<dbReference type="EMBL" id="FOTK01000006">
    <property type="protein sequence ID" value="SFL51161.1"/>
    <property type="molecule type" value="Genomic_DNA"/>
</dbReference>
<evidence type="ECO:0000313" key="2">
    <source>
        <dbReference type="Proteomes" id="UP000199048"/>
    </source>
</evidence>
<proteinExistence type="predicted"/>
<keyword evidence="1" id="KW-0436">Ligase</keyword>
<reference evidence="2" key="1">
    <citation type="submission" date="2016-10" db="EMBL/GenBank/DDBJ databases">
        <authorList>
            <person name="Varghese N."/>
            <person name="Submissions S."/>
        </authorList>
    </citation>
    <scope>NUCLEOTIDE SEQUENCE [LARGE SCALE GENOMIC DNA]</scope>
    <source>
        <strain evidence="2">BL36</strain>
    </source>
</reference>